<dbReference type="PROSITE" id="PS00109">
    <property type="entry name" value="PROTEIN_KINASE_TYR"/>
    <property type="match status" value="1"/>
</dbReference>
<evidence type="ECO:0000259" key="3">
    <source>
        <dbReference type="PROSITE" id="PS50011"/>
    </source>
</evidence>
<dbReference type="Pfam" id="PF07714">
    <property type="entry name" value="PK_Tyr_Ser-Thr"/>
    <property type="match status" value="1"/>
</dbReference>
<evidence type="ECO:0000259" key="4">
    <source>
        <dbReference type="PROSITE" id="PS51698"/>
    </source>
</evidence>
<dbReference type="SUPFAM" id="SSF52047">
    <property type="entry name" value="RNI-like"/>
    <property type="match status" value="1"/>
</dbReference>
<dbReference type="PANTHER" id="PTHR24416">
    <property type="entry name" value="TYROSINE-PROTEIN KINASE RECEPTOR"/>
    <property type="match status" value="1"/>
</dbReference>
<dbReference type="InterPro" id="IPR001245">
    <property type="entry name" value="Ser-Thr/Tyr_kinase_cat_dom"/>
</dbReference>
<dbReference type="InterPro" id="IPR013083">
    <property type="entry name" value="Znf_RING/FYVE/PHD"/>
</dbReference>
<evidence type="ECO:0000313" key="6">
    <source>
        <dbReference type="Proteomes" id="UP000663838"/>
    </source>
</evidence>
<accession>A0A821JDG1</accession>
<dbReference type="Pfam" id="PF13516">
    <property type="entry name" value="LRR_6"/>
    <property type="match status" value="5"/>
</dbReference>
<dbReference type="GO" id="GO:0005886">
    <property type="term" value="C:plasma membrane"/>
    <property type="evidence" value="ECO:0007669"/>
    <property type="project" value="TreeGrafter"/>
</dbReference>
<dbReference type="SUPFAM" id="SSF57850">
    <property type="entry name" value="RING/U-box"/>
    <property type="match status" value="1"/>
</dbReference>
<dbReference type="InterPro" id="IPR000719">
    <property type="entry name" value="Prot_kinase_dom"/>
</dbReference>
<evidence type="ECO:0000313" key="5">
    <source>
        <dbReference type="EMBL" id="CAF4716304.1"/>
    </source>
</evidence>
<dbReference type="InterPro" id="IPR050122">
    <property type="entry name" value="RTK"/>
</dbReference>
<dbReference type="SUPFAM" id="SSF56112">
    <property type="entry name" value="Protein kinase-like (PK-like)"/>
    <property type="match status" value="1"/>
</dbReference>
<dbReference type="InterPro" id="IPR032675">
    <property type="entry name" value="LRR_dom_sf"/>
</dbReference>
<dbReference type="SMART" id="SM00504">
    <property type="entry name" value="Ubox"/>
    <property type="match status" value="1"/>
</dbReference>
<feature type="domain" description="U-box" evidence="4">
    <location>
        <begin position="5"/>
        <end position="78"/>
    </location>
</feature>
<dbReference type="GO" id="GO:0016567">
    <property type="term" value="P:protein ubiquitination"/>
    <property type="evidence" value="ECO:0007669"/>
    <property type="project" value="InterPro"/>
</dbReference>
<dbReference type="GO" id="GO:0007169">
    <property type="term" value="P:cell surface receptor protein tyrosine kinase signaling pathway"/>
    <property type="evidence" value="ECO:0007669"/>
    <property type="project" value="TreeGrafter"/>
</dbReference>
<dbReference type="CDD" id="cd16655">
    <property type="entry name" value="RING-Ubox_WDSUB1-like"/>
    <property type="match status" value="1"/>
</dbReference>
<sequence>MFVIPKKDSLMCPVTCEMFREPVTGQDGHTYERGAIISWLKKYRTSPITRESMTIDSLQPNHHVKQLVGEFKTSSLQKRFLFKFDIDIQKAEGKPICQSPGKTIHRAEWISKPGPAVVLCAIEGATASLEASCYVELSSHPHIVHTYGLAENDFNRLMLIQEYATKGDLAEALKENEFQPSQLVLLEIFLQIVDAMVYLANYGIVHGDLACRNVFVFRFHNSNPQENLVKLSDFGLIRSSTLYSVVGSTVSTANLLVTARYAAPEILQIEGFSNYSEKSDVYSMGILMWEAYSQGQSPYTSIEDDNDVRRLKLNEDIFSRPENCDEKLWNIIVQCWHQQPEVRPTFKMLKQSLLELKLQSIISSNGVQNKNMENKTTLEKLNLNWRELCEEEVQHVAKILTNNRTLTQLKLVDNDITHKGARCLARALRINQTLKEIDLRYNRIGDLGAQYFAEVLRKDEEDQKLNHLLKQFSQYDSTKLANVMRTNQNLKRLSLCWNKIGPQGAMHLAAALKQNQTLTTLDLGGNAIGDVGATYIAEALWTNKVIFFNILEIRAIHLFRHFAQTLTTLDLWGNAIGDAGAKYLAEALRNNEVVIIQIF</sequence>
<dbReference type="EMBL" id="CAJOBS010001310">
    <property type="protein sequence ID" value="CAF4716304.1"/>
    <property type="molecule type" value="Genomic_DNA"/>
</dbReference>
<dbReference type="Gene3D" id="3.80.10.10">
    <property type="entry name" value="Ribonuclease Inhibitor"/>
    <property type="match status" value="2"/>
</dbReference>
<dbReference type="GO" id="GO:0043235">
    <property type="term" value="C:receptor complex"/>
    <property type="evidence" value="ECO:0007669"/>
    <property type="project" value="TreeGrafter"/>
</dbReference>
<dbReference type="Gene3D" id="3.30.40.10">
    <property type="entry name" value="Zinc/RING finger domain, C3HC4 (zinc finger)"/>
    <property type="match status" value="1"/>
</dbReference>
<evidence type="ECO:0000256" key="1">
    <source>
        <dbReference type="ARBA" id="ARBA00022614"/>
    </source>
</evidence>
<dbReference type="Gene3D" id="1.10.510.10">
    <property type="entry name" value="Transferase(Phosphotransferase) domain 1"/>
    <property type="match status" value="1"/>
</dbReference>
<dbReference type="GO" id="GO:0005524">
    <property type="term" value="F:ATP binding"/>
    <property type="evidence" value="ECO:0007669"/>
    <property type="project" value="InterPro"/>
</dbReference>
<keyword evidence="1" id="KW-0433">Leucine-rich repeat</keyword>
<dbReference type="PROSITE" id="PS50011">
    <property type="entry name" value="PROTEIN_KINASE_DOM"/>
    <property type="match status" value="1"/>
</dbReference>
<name>A0A821JDG1_9BILA</name>
<dbReference type="SMART" id="SM00368">
    <property type="entry name" value="LRR_RI"/>
    <property type="match status" value="6"/>
</dbReference>
<gene>
    <name evidence="5" type="ORF">TOA249_LOCUS17982</name>
</gene>
<dbReference type="PANTHER" id="PTHR24416:SF600">
    <property type="entry name" value="PDGF- AND VEGF-RECEPTOR RELATED, ISOFORM J"/>
    <property type="match status" value="1"/>
</dbReference>
<proteinExistence type="predicted"/>
<reference evidence="5" key="1">
    <citation type="submission" date="2021-02" db="EMBL/GenBank/DDBJ databases">
        <authorList>
            <person name="Nowell W R."/>
        </authorList>
    </citation>
    <scope>NUCLEOTIDE SEQUENCE</scope>
</reference>
<dbReference type="Pfam" id="PF04564">
    <property type="entry name" value="U-box"/>
    <property type="match status" value="1"/>
</dbReference>
<dbReference type="AlphaFoldDB" id="A0A821JDG1"/>
<evidence type="ECO:0000256" key="2">
    <source>
        <dbReference type="ARBA" id="ARBA00022737"/>
    </source>
</evidence>
<organism evidence="5 6">
    <name type="scientific">Rotaria socialis</name>
    <dbReference type="NCBI Taxonomy" id="392032"/>
    <lineage>
        <taxon>Eukaryota</taxon>
        <taxon>Metazoa</taxon>
        <taxon>Spiralia</taxon>
        <taxon>Gnathifera</taxon>
        <taxon>Rotifera</taxon>
        <taxon>Eurotatoria</taxon>
        <taxon>Bdelloidea</taxon>
        <taxon>Philodinida</taxon>
        <taxon>Philodinidae</taxon>
        <taxon>Rotaria</taxon>
    </lineage>
</organism>
<comment type="caution">
    <text evidence="5">The sequence shown here is derived from an EMBL/GenBank/DDBJ whole genome shotgun (WGS) entry which is preliminary data.</text>
</comment>
<dbReference type="GO" id="GO:0004714">
    <property type="term" value="F:transmembrane receptor protein tyrosine kinase activity"/>
    <property type="evidence" value="ECO:0007669"/>
    <property type="project" value="TreeGrafter"/>
</dbReference>
<dbReference type="InterPro" id="IPR003613">
    <property type="entry name" value="Ubox_domain"/>
</dbReference>
<protein>
    <submittedName>
        <fullName evidence="5">Uncharacterized protein</fullName>
    </submittedName>
</protein>
<dbReference type="InterPro" id="IPR011009">
    <property type="entry name" value="Kinase-like_dom_sf"/>
</dbReference>
<keyword evidence="2" id="KW-0677">Repeat</keyword>
<dbReference type="PRINTS" id="PR00109">
    <property type="entry name" value="TYRKINASE"/>
</dbReference>
<dbReference type="InterPro" id="IPR008266">
    <property type="entry name" value="Tyr_kinase_AS"/>
</dbReference>
<dbReference type="Proteomes" id="UP000663838">
    <property type="component" value="Unassembled WGS sequence"/>
</dbReference>
<dbReference type="InterPro" id="IPR001611">
    <property type="entry name" value="Leu-rich_rpt"/>
</dbReference>
<dbReference type="PROSITE" id="PS51698">
    <property type="entry name" value="U_BOX"/>
    <property type="match status" value="1"/>
</dbReference>
<feature type="domain" description="Protein kinase" evidence="3">
    <location>
        <begin position="62"/>
        <end position="354"/>
    </location>
</feature>
<dbReference type="GO" id="GO:0004842">
    <property type="term" value="F:ubiquitin-protein transferase activity"/>
    <property type="evidence" value="ECO:0007669"/>
    <property type="project" value="InterPro"/>
</dbReference>